<organism evidence="7 8">
    <name type="scientific">Virgisporangium ochraceum</name>
    <dbReference type="NCBI Taxonomy" id="65505"/>
    <lineage>
        <taxon>Bacteria</taxon>
        <taxon>Bacillati</taxon>
        <taxon>Actinomycetota</taxon>
        <taxon>Actinomycetes</taxon>
        <taxon>Micromonosporales</taxon>
        <taxon>Micromonosporaceae</taxon>
        <taxon>Virgisporangium</taxon>
    </lineage>
</organism>
<dbReference type="SUPFAM" id="SSF51182">
    <property type="entry name" value="RmlC-like cupins"/>
    <property type="match status" value="1"/>
</dbReference>
<dbReference type="CDD" id="cd02909">
    <property type="entry name" value="cupin_pirin_N"/>
    <property type="match status" value="1"/>
</dbReference>
<dbReference type="PANTHER" id="PTHR13903">
    <property type="entry name" value="PIRIN-RELATED"/>
    <property type="match status" value="1"/>
</dbReference>
<gene>
    <name evidence="7" type="ORF">Voc01_082240</name>
</gene>
<dbReference type="GO" id="GO:0046872">
    <property type="term" value="F:metal ion binding"/>
    <property type="evidence" value="ECO:0007669"/>
    <property type="project" value="UniProtKB-KW"/>
</dbReference>
<evidence type="ECO:0000256" key="3">
    <source>
        <dbReference type="RuleBase" id="RU003457"/>
    </source>
</evidence>
<evidence type="ECO:0000259" key="6">
    <source>
        <dbReference type="Pfam" id="PF05726"/>
    </source>
</evidence>
<dbReference type="EMBL" id="BOPH01000113">
    <property type="protein sequence ID" value="GIJ73307.1"/>
    <property type="molecule type" value="Genomic_DNA"/>
</dbReference>
<feature type="binding site" evidence="2">
    <location>
        <position position="126"/>
    </location>
    <ligand>
        <name>Fe cation</name>
        <dbReference type="ChEBI" id="CHEBI:24875"/>
    </ligand>
</feature>
<evidence type="ECO:0008006" key="9">
    <source>
        <dbReference type="Google" id="ProtNLM"/>
    </source>
</evidence>
<proteinExistence type="inferred from homology"/>
<sequence length="358" mass="37786">MPAVTADPITLPRVTPPAADATARPVVSVTTAPKGYEGEGFPVRRAFAGVDLRALDPFIHMDQMGEVEYAPGEPKGTPWHPHRGFETVTYMLDGQMAHSDSHGGGGLISDGDTQWMTAGSGILHIETPPEHVVMAGGLFHGVQLWVNLPKALKLATPRYQDITGKRVALLSSPDGGALLRVIAGEVDGHDAGAGDAWTEERRERSDRSDEGRRRLEGVRARGGGRIGQGPGSTHTPITLVHATLAAGAKLTLPWRPDFNALAYALSGKGFVGPKGRPFGSGQLAVFGTGDSVTLEASPSSDLDVFLLGGQPIREPVVAYGPFVMNTRAEIVQAFEDYQKGRLGQIPAAHAGVDASTDD</sequence>
<evidence type="ECO:0000256" key="1">
    <source>
        <dbReference type="ARBA" id="ARBA00008416"/>
    </source>
</evidence>
<feature type="compositionally biased region" description="Gly residues" evidence="4">
    <location>
        <begin position="220"/>
        <end position="230"/>
    </location>
</feature>
<dbReference type="Pfam" id="PF02678">
    <property type="entry name" value="Pirin"/>
    <property type="match status" value="1"/>
</dbReference>
<keyword evidence="2" id="KW-0408">Iron</keyword>
<feature type="domain" description="Pirin N-terminal" evidence="5">
    <location>
        <begin position="41"/>
        <end position="146"/>
    </location>
</feature>
<comment type="similarity">
    <text evidence="1 3">Belongs to the pirin family.</text>
</comment>
<feature type="binding site" evidence="2">
    <location>
        <position position="124"/>
    </location>
    <ligand>
        <name>Fe cation</name>
        <dbReference type="ChEBI" id="CHEBI:24875"/>
    </ligand>
</feature>
<dbReference type="InterPro" id="IPR008778">
    <property type="entry name" value="Pirin_C_dom"/>
</dbReference>
<feature type="binding site" evidence="2">
    <location>
        <position position="80"/>
    </location>
    <ligand>
        <name>Fe cation</name>
        <dbReference type="ChEBI" id="CHEBI:24875"/>
    </ligand>
</feature>
<feature type="compositionally biased region" description="Basic and acidic residues" evidence="4">
    <location>
        <begin position="190"/>
        <end position="219"/>
    </location>
</feature>
<evidence type="ECO:0000256" key="2">
    <source>
        <dbReference type="PIRSR" id="PIRSR006232-1"/>
    </source>
</evidence>
<dbReference type="PANTHER" id="PTHR13903:SF8">
    <property type="entry name" value="PIRIN"/>
    <property type="match status" value="1"/>
</dbReference>
<dbReference type="CDD" id="cd02247">
    <property type="entry name" value="cupin_pirin_C"/>
    <property type="match status" value="1"/>
</dbReference>
<comment type="cofactor">
    <cofactor evidence="2">
        <name>Fe cation</name>
        <dbReference type="ChEBI" id="CHEBI:24875"/>
    </cofactor>
    <text evidence="2">Binds 1 Fe cation per subunit.</text>
</comment>
<dbReference type="Proteomes" id="UP000635606">
    <property type="component" value="Unassembled WGS sequence"/>
</dbReference>
<dbReference type="RefSeq" id="WP_239160858.1">
    <property type="nucleotide sequence ID" value="NZ_BOPH01000113.1"/>
</dbReference>
<dbReference type="InterPro" id="IPR014710">
    <property type="entry name" value="RmlC-like_jellyroll"/>
</dbReference>
<evidence type="ECO:0000313" key="7">
    <source>
        <dbReference type="EMBL" id="GIJ73307.1"/>
    </source>
</evidence>
<evidence type="ECO:0000313" key="8">
    <source>
        <dbReference type="Proteomes" id="UP000635606"/>
    </source>
</evidence>
<dbReference type="InterPro" id="IPR003829">
    <property type="entry name" value="Pirin_N_dom"/>
</dbReference>
<feature type="binding site" evidence="2">
    <location>
        <position position="82"/>
    </location>
    <ligand>
        <name>Fe cation</name>
        <dbReference type="ChEBI" id="CHEBI:24875"/>
    </ligand>
</feature>
<name>A0A8J4A060_9ACTN</name>
<reference evidence="7" key="1">
    <citation type="submission" date="2021-01" db="EMBL/GenBank/DDBJ databases">
        <title>Whole genome shotgun sequence of Virgisporangium ochraceum NBRC 16418.</title>
        <authorList>
            <person name="Komaki H."/>
            <person name="Tamura T."/>
        </authorList>
    </citation>
    <scope>NUCLEOTIDE SEQUENCE</scope>
    <source>
        <strain evidence="7">NBRC 16418</strain>
    </source>
</reference>
<dbReference type="AlphaFoldDB" id="A0A8J4A060"/>
<accession>A0A8J4A060</accession>
<dbReference type="InterPro" id="IPR011051">
    <property type="entry name" value="RmlC_Cupin_sf"/>
</dbReference>
<protein>
    <recommendedName>
        <fullName evidence="9">Pirin domain protein</fullName>
    </recommendedName>
</protein>
<evidence type="ECO:0000256" key="4">
    <source>
        <dbReference type="SAM" id="MobiDB-lite"/>
    </source>
</evidence>
<feature type="domain" description="Pirin C-terminal" evidence="6">
    <location>
        <begin position="240"/>
        <end position="342"/>
    </location>
</feature>
<dbReference type="InterPro" id="IPR012093">
    <property type="entry name" value="Pirin"/>
</dbReference>
<dbReference type="PIRSF" id="PIRSF006232">
    <property type="entry name" value="Pirin"/>
    <property type="match status" value="1"/>
</dbReference>
<keyword evidence="2" id="KW-0479">Metal-binding</keyword>
<feature type="region of interest" description="Disordered" evidence="4">
    <location>
        <begin position="190"/>
        <end position="234"/>
    </location>
</feature>
<dbReference type="Gene3D" id="2.60.120.10">
    <property type="entry name" value="Jelly Rolls"/>
    <property type="match status" value="1"/>
</dbReference>
<dbReference type="Pfam" id="PF05726">
    <property type="entry name" value="Pirin_C"/>
    <property type="match status" value="1"/>
</dbReference>
<keyword evidence="8" id="KW-1185">Reference proteome</keyword>
<comment type="caution">
    <text evidence="7">The sequence shown here is derived from an EMBL/GenBank/DDBJ whole genome shotgun (WGS) entry which is preliminary data.</text>
</comment>
<evidence type="ECO:0000259" key="5">
    <source>
        <dbReference type="Pfam" id="PF02678"/>
    </source>
</evidence>